<proteinExistence type="predicted"/>
<organism evidence="7 8">
    <name type="scientific">Thioalkalivibrio versutus</name>
    <dbReference type="NCBI Taxonomy" id="106634"/>
    <lineage>
        <taxon>Bacteria</taxon>
        <taxon>Pseudomonadati</taxon>
        <taxon>Pseudomonadota</taxon>
        <taxon>Gammaproteobacteria</taxon>
        <taxon>Chromatiales</taxon>
        <taxon>Ectothiorhodospiraceae</taxon>
        <taxon>Thioalkalivibrio</taxon>
    </lineage>
</organism>
<evidence type="ECO:0000256" key="5">
    <source>
        <dbReference type="ARBA" id="ARBA00022884"/>
    </source>
</evidence>
<dbReference type="Pfam" id="PF13602">
    <property type="entry name" value="ADH_zinc_N_2"/>
    <property type="match status" value="1"/>
</dbReference>
<dbReference type="InterPro" id="IPR011032">
    <property type="entry name" value="GroES-like_sf"/>
</dbReference>
<dbReference type="PANTHER" id="PTHR44154">
    <property type="entry name" value="QUINONE OXIDOREDUCTASE"/>
    <property type="match status" value="1"/>
</dbReference>
<dbReference type="EMBL" id="CP011367">
    <property type="protein sequence ID" value="AKJ94018.1"/>
    <property type="molecule type" value="Genomic_DNA"/>
</dbReference>
<dbReference type="InterPro" id="IPR020843">
    <property type="entry name" value="ER"/>
</dbReference>
<dbReference type="PANTHER" id="PTHR44154:SF1">
    <property type="entry name" value="QUINONE OXIDOREDUCTASE"/>
    <property type="match status" value="1"/>
</dbReference>
<protein>
    <submittedName>
        <fullName evidence="7">Alanine dehydrogenase</fullName>
    </submittedName>
</protein>
<dbReference type="SUPFAM" id="SSF51735">
    <property type="entry name" value="NAD(P)-binding Rossmann-fold domains"/>
    <property type="match status" value="1"/>
</dbReference>
<dbReference type="AlphaFoldDB" id="A0A0G3FYH0"/>
<dbReference type="Gene3D" id="3.40.50.720">
    <property type="entry name" value="NAD(P)-binding Rossmann-like Domain"/>
    <property type="match status" value="1"/>
</dbReference>
<keyword evidence="5" id="KW-0694">RNA-binding</keyword>
<dbReference type="PATRIC" id="fig|106634.4.peg.191"/>
<dbReference type="GO" id="GO:0005737">
    <property type="term" value="C:cytoplasm"/>
    <property type="evidence" value="ECO:0007669"/>
    <property type="project" value="UniProtKB-SubCell"/>
</dbReference>
<dbReference type="SMART" id="SM00829">
    <property type="entry name" value="PKS_ER"/>
    <property type="match status" value="1"/>
</dbReference>
<evidence type="ECO:0000256" key="1">
    <source>
        <dbReference type="ARBA" id="ARBA00004496"/>
    </source>
</evidence>
<dbReference type="InterPro" id="IPR002364">
    <property type="entry name" value="Quin_OxRdtase/zeta-crystal_CS"/>
</dbReference>
<dbReference type="InterPro" id="IPR051603">
    <property type="entry name" value="Zinc-ADH_QOR/CCCR"/>
</dbReference>
<evidence type="ECO:0000313" key="7">
    <source>
        <dbReference type="EMBL" id="AKJ94018.1"/>
    </source>
</evidence>
<evidence type="ECO:0000256" key="2">
    <source>
        <dbReference type="ARBA" id="ARBA00011881"/>
    </source>
</evidence>
<dbReference type="STRING" id="106634.TVD_00935"/>
<keyword evidence="4" id="KW-0521">NADP</keyword>
<dbReference type="Gene3D" id="3.90.180.10">
    <property type="entry name" value="Medium-chain alcohol dehydrogenases, catalytic domain"/>
    <property type="match status" value="1"/>
</dbReference>
<keyword evidence="3" id="KW-0963">Cytoplasm</keyword>
<dbReference type="OrthoDB" id="9785812at2"/>
<dbReference type="Pfam" id="PF08240">
    <property type="entry name" value="ADH_N"/>
    <property type="match status" value="1"/>
</dbReference>
<evidence type="ECO:0000259" key="6">
    <source>
        <dbReference type="SMART" id="SM00829"/>
    </source>
</evidence>
<keyword evidence="8" id="KW-1185">Reference proteome</keyword>
<dbReference type="KEGG" id="tvr:TVD_00935"/>
<dbReference type="PROSITE" id="PS01162">
    <property type="entry name" value="QOR_ZETA_CRYSTAL"/>
    <property type="match status" value="1"/>
</dbReference>
<feature type="domain" description="Enoyl reductase (ER)" evidence="6">
    <location>
        <begin position="10"/>
        <end position="328"/>
    </location>
</feature>
<reference evidence="7 8" key="1">
    <citation type="submission" date="2015-04" db="EMBL/GenBank/DDBJ databases">
        <title>Complete Sequence for the Genome of the Thioalkalivibrio versutus D301.</title>
        <authorList>
            <person name="Mu T."/>
            <person name="Zhou J."/>
            <person name="Xu X."/>
        </authorList>
    </citation>
    <scope>NUCLEOTIDE SEQUENCE [LARGE SCALE GENOMIC DNA]</scope>
    <source>
        <strain evidence="7 8">D301</strain>
    </source>
</reference>
<dbReference type="GO" id="GO:0003723">
    <property type="term" value="F:RNA binding"/>
    <property type="evidence" value="ECO:0007669"/>
    <property type="project" value="UniProtKB-KW"/>
</dbReference>
<sequence length="332" mass="34822">MRAVVFDEPGAAEALRLDEVAAPALTAPDQVRIRMLAAGVNPVDTKVRAGGMIVPGAPRNTPGCDGVGIIEECGSAVHHARPGQRVAFCFGGVGADPGTYAEQVVVPEAAVVPVPAAVSDAQAAALPLTWLTAWEALFERADLQRGQSVLVHAAAGGVGQMAVQIARAAGGRVLGLVRRDEAGTIVTALGGDVVDLRKPDAADAIMQYTDGRGFDIVLDTVGGEVFREGLTQVAYGGDLVTLLAPPEDTDWNSARLRNPSISLELMLTPMLENDRRRLKHQATLVAEGLARLASGRLQVNVEDTLPLAEAAEAHRRIEAGGRRGKLVLRIPE</sequence>
<accession>A0A0G3FYH0</accession>
<dbReference type="RefSeq" id="WP_047250566.1">
    <property type="nucleotide sequence ID" value="NZ_CP011367.1"/>
</dbReference>
<evidence type="ECO:0000256" key="4">
    <source>
        <dbReference type="ARBA" id="ARBA00022857"/>
    </source>
</evidence>
<evidence type="ECO:0000313" key="8">
    <source>
        <dbReference type="Proteomes" id="UP000064201"/>
    </source>
</evidence>
<dbReference type="GO" id="GO:0016491">
    <property type="term" value="F:oxidoreductase activity"/>
    <property type="evidence" value="ECO:0007669"/>
    <property type="project" value="InterPro"/>
</dbReference>
<gene>
    <name evidence="7" type="ORF">TVD_00935</name>
</gene>
<dbReference type="SUPFAM" id="SSF50129">
    <property type="entry name" value="GroES-like"/>
    <property type="match status" value="1"/>
</dbReference>
<name>A0A0G3FYH0_9GAMM</name>
<dbReference type="InterPro" id="IPR013154">
    <property type="entry name" value="ADH-like_N"/>
</dbReference>
<dbReference type="GO" id="GO:0008270">
    <property type="term" value="F:zinc ion binding"/>
    <property type="evidence" value="ECO:0007669"/>
    <property type="project" value="InterPro"/>
</dbReference>
<dbReference type="Proteomes" id="UP000064201">
    <property type="component" value="Chromosome"/>
</dbReference>
<evidence type="ECO:0000256" key="3">
    <source>
        <dbReference type="ARBA" id="ARBA00022490"/>
    </source>
</evidence>
<dbReference type="InterPro" id="IPR036291">
    <property type="entry name" value="NAD(P)-bd_dom_sf"/>
</dbReference>
<comment type="subunit">
    <text evidence="2">Homotetramer.</text>
</comment>
<comment type="subcellular location">
    <subcellularLocation>
        <location evidence="1">Cytoplasm</location>
    </subcellularLocation>
</comment>